<protein>
    <submittedName>
        <fullName evidence="2">Uncharacterized protein</fullName>
    </submittedName>
</protein>
<name>A0A022QQC4_ERYGU</name>
<gene>
    <name evidence="2" type="ORF">MIMGU_mgv1a012001mg</name>
</gene>
<feature type="compositionally biased region" description="Basic and acidic residues" evidence="1">
    <location>
        <begin position="157"/>
        <end position="173"/>
    </location>
</feature>
<feature type="compositionally biased region" description="Low complexity" evidence="1">
    <location>
        <begin position="190"/>
        <end position="201"/>
    </location>
</feature>
<reference evidence="2 3" key="1">
    <citation type="journal article" date="2013" name="Proc. Natl. Acad. Sci. U.S.A.">
        <title>Fine-scale variation in meiotic recombination in Mimulus inferred from population shotgun sequencing.</title>
        <authorList>
            <person name="Hellsten U."/>
            <person name="Wright K.M."/>
            <person name="Jenkins J."/>
            <person name="Shu S."/>
            <person name="Yuan Y."/>
            <person name="Wessler S.R."/>
            <person name="Schmutz J."/>
            <person name="Willis J.H."/>
            <person name="Rokhsar D.S."/>
        </authorList>
    </citation>
    <scope>NUCLEOTIDE SEQUENCE [LARGE SCALE GENOMIC DNA]</scope>
    <source>
        <strain evidence="3">cv. DUN x IM62</strain>
    </source>
</reference>
<accession>A0A022QQC4</accession>
<dbReference type="STRING" id="4155.A0A022QQC4"/>
<organism evidence="2 3">
    <name type="scientific">Erythranthe guttata</name>
    <name type="common">Yellow monkey flower</name>
    <name type="synonym">Mimulus guttatus</name>
    <dbReference type="NCBI Taxonomy" id="4155"/>
    <lineage>
        <taxon>Eukaryota</taxon>
        <taxon>Viridiplantae</taxon>
        <taxon>Streptophyta</taxon>
        <taxon>Embryophyta</taxon>
        <taxon>Tracheophyta</taxon>
        <taxon>Spermatophyta</taxon>
        <taxon>Magnoliopsida</taxon>
        <taxon>eudicotyledons</taxon>
        <taxon>Gunneridae</taxon>
        <taxon>Pentapetalae</taxon>
        <taxon>asterids</taxon>
        <taxon>lamiids</taxon>
        <taxon>Lamiales</taxon>
        <taxon>Phrymaceae</taxon>
        <taxon>Erythranthe</taxon>
    </lineage>
</organism>
<dbReference type="EMBL" id="KI631311">
    <property type="protein sequence ID" value="EYU28695.1"/>
    <property type="molecule type" value="Genomic_DNA"/>
</dbReference>
<dbReference type="PANTHER" id="PTHR47434">
    <property type="entry name" value="PROTEIN PTST HOMOLOG 3, CHLOROPLASTIC"/>
    <property type="match status" value="1"/>
</dbReference>
<dbReference type="AlphaFoldDB" id="A0A022QQC4"/>
<sequence length="264" mass="29579">MLSFISSSYTHIPNSHHVFPSLNTPLVPSLIFEYNPKKRDYRAAISSRYLGFTEARRPGNFQRYLGDSWRCWCNLSGGDAELEAEIMDFMAKSEKPAMFPTRKELIAAGRIDLAEAVKKRGGWFSLGWEEENVGDDNVEEAVDFDVGEFRRRVESCKESASMREKDDDSFSRGDEEDGFSDEVKSENGNQDSLQSADSSSLSKSMLREFGPDVDSGIEGILSRLEKHRNSNFGIDLGKNGYEAHAESKEEADAMHLGVAGKLFC</sequence>
<dbReference type="PANTHER" id="PTHR47434:SF1">
    <property type="entry name" value="PROTEIN PTST HOMOLOG 2, CHLOROPLASTIC"/>
    <property type="match status" value="1"/>
</dbReference>
<evidence type="ECO:0000256" key="1">
    <source>
        <dbReference type="SAM" id="MobiDB-lite"/>
    </source>
</evidence>
<dbReference type="Proteomes" id="UP000030748">
    <property type="component" value="Unassembled WGS sequence"/>
</dbReference>
<dbReference type="eggNOG" id="KOG1616">
    <property type="taxonomic scope" value="Eukaryota"/>
</dbReference>
<feature type="region of interest" description="Disordered" evidence="1">
    <location>
        <begin position="157"/>
        <end position="201"/>
    </location>
</feature>
<evidence type="ECO:0000313" key="3">
    <source>
        <dbReference type="Proteomes" id="UP000030748"/>
    </source>
</evidence>
<evidence type="ECO:0000313" key="2">
    <source>
        <dbReference type="EMBL" id="EYU28695.1"/>
    </source>
</evidence>
<keyword evidence="3" id="KW-1185">Reference proteome</keyword>
<proteinExistence type="predicted"/>